<dbReference type="OrthoDB" id="685855at2759"/>
<name>A0A8B8QA23_9MYRT</name>
<dbReference type="GeneID" id="115750087"/>
<keyword evidence="2" id="KW-0479">Metal-binding</keyword>
<accession>A0A8B8QA23</accession>
<keyword evidence="3" id="KW-0863">Zinc-finger</keyword>
<feature type="compositionally biased region" description="Basic and acidic residues" evidence="5">
    <location>
        <begin position="357"/>
        <end position="366"/>
    </location>
</feature>
<evidence type="ECO:0000313" key="7">
    <source>
        <dbReference type="Proteomes" id="UP000827889"/>
    </source>
</evidence>
<evidence type="ECO:0000259" key="6">
    <source>
        <dbReference type="PROSITE" id="PS51795"/>
    </source>
</evidence>
<dbReference type="RefSeq" id="XP_030543102.1">
    <property type="nucleotide sequence ID" value="XM_030687242.1"/>
</dbReference>
<dbReference type="RefSeq" id="XP_030543101.1">
    <property type="nucleotide sequence ID" value="XM_030687241.1"/>
</dbReference>
<dbReference type="Pfam" id="PF04570">
    <property type="entry name" value="zf-FLZ"/>
    <property type="match status" value="1"/>
</dbReference>
<keyword evidence="3" id="KW-0862">Zinc</keyword>
<comment type="similarity">
    <text evidence="1">Belongs to the FLZ family.</text>
</comment>
<dbReference type="AlphaFoldDB" id="A0A8B8QA23"/>
<evidence type="ECO:0000256" key="5">
    <source>
        <dbReference type="SAM" id="MobiDB-lite"/>
    </source>
</evidence>
<dbReference type="RefSeq" id="XP_030543103.1">
    <property type="nucleotide sequence ID" value="XM_030687243.1"/>
</dbReference>
<dbReference type="PROSITE" id="PS51795">
    <property type="entry name" value="ZF_FLZ"/>
    <property type="match status" value="1"/>
</dbReference>
<proteinExistence type="inferred from homology"/>
<sequence>MLVKRTGSVQKEVGQMTKSDSNLHSNSQSDLRRQNCRSNSLFSIPGLYAGFNPQGLADADSVRSPTSPLDFMLFPYLTNPVRSPRLPCVGQPKSWDCRKVGLSIVDSLDDNGNLSGRALQSAHTGKIVFGPNIGVKNHNFETNISSIESPKSLPKDYTFSRYARAKSPLHSSSNNVVFEIADGPVGPDPLGKVRSSSFDSCTIMIYRPQLIRESPKWSKVSGASLTSIPLSIDPGSGFADSLSASEIELSEDYTCVISHGPDSKTTHIYGDCILECHPNELNNFVREIEEDTLPRAKNSETPALYSHDDFLSFCHACKKPLPEGEDIYIYRGEKAFCSVECRSKEILSDEIEEAVDDYDKSPKSKSGDGLFQSGSFLPS</sequence>
<evidence type="ECO:0000256" key="4">
    <source>
        <dbReference type="PROSITE-ProRule" id="PRU01131"/>
    </source>
</evidence>
<feature type="zinc finger region" description="FLZ-type" evidence="4">
    <location>
        <begin position="309"/>
        <end position="353"/>
    </location>
</feature>
<dbReference type="InterPro" id="IPR044585">
    <property type="entry name" value="FLZ10/11"/>
</dbReference>
<dbReference type="PANTHER" id="PTHR46868:SF3">
    <property type="entry name" value="FCS-LIKE ZINC FINGER 11"/>
    <property type="match status" value="1"/>
</dbReference>
<evidence type="ECO:0000256" key="3">
    <source>
        <dbReference type="ARBA" id="ARBA00022771"/>
    </source>
</evidence>
<feature type="domain" description="FLZ-type" evidence="6">
    <location>
        <begin position="309"/>
        <end position="353"/>
    </location>
</feature>
<dbReference type="InterPro" id="IPR007650">
    <property type="entry name" value="Zf-FLZ_dom"/>
</dbReference>
<reference evidence="8 9" key="1">
    <citation type="submission" date="2025-04" db="UniProtKB">
        <authorList>
            <consortium name="RefSeq"/>
        </authorList>
    </citation>
    <scope>IDENTIFICATION</scope>
    <source>
        <tissue evidence="11">Leaf</tissue>
    </source>
</reference>
<feature type="region of interest" description="Disordered" evidence="5">
    <location>
        <begin position="354"/>
        <end position="379"/>
    </location>
</feature>
<dbReference type="GO" id="GO:0008270">
    <property type="term" value="F:zinc ion binding"/>
    <property type="evidence" value="ECO:0007669"/>
    <property type="project" value="UniProtKB-KW"/>
</dbReference>
<feature type="compositionally biased region" description="Polar residues" evidence="5">
    <location>
        <begin position="16"/>
        <end position="29"/>
    </location>
</feature>
<evidence type="ECO:0000313" key="10">
    <source>
        <dbReference type="RefSeq" id="XP_030543103.1"/>
    </source>
</evidence>
<evidence type="ECO:0000256" key="2">
    <source>
        <dbReference type="ARBA" id="ARBA00022723"/>
    </source>
</evidence>
<feature type="region of interest" description="Disordered" evidence="5">
    <location>
        <begin position="1"/>
        <end position="34"/>
    </location>
</feature>
<protein>
    <submittedName>
        <fullName evidence="8 9 11">FCS-Like Zinc finger 11-like</fullName>
    </submittedName>
</protein>
<organism evidence="7 9">
    <name type="scientific">Rhodamnia argentea</name>
    <dbReference type="NCBI Taxonomy" id="178133"/>
    <lineage>
        <taxon>Eukaryota</taxon>
        <taxon>Viridiplantae</taxon>
        <taxon>Streptophyta</taxon>
        <taxon>Embryophyta</taxon>
        <taxon>Tracheophyta</taxon>
        <taxon>Spermatophyta</taxon>
        <taxon>Magnoliopsida</taxon>
        <taxon>eudicotyledons</taxon>
        <taxon>Gunneridae</taxon>
        <taxon>Pentapetalae</taxon>
        <taxon>rosids</taxon>
        <taxon>malvids</taxon>
        <taxon>Myrtales</taxon>
        <taxon>Myrtaceae</taxon>
        <taxon>Myrtoideae</taxon>
        <taxon>Myrteae</taxon>
        <taxon>Australasian group</taxon>
        <taxon>Rhodamnia</taxon>
    </lineage>
</organism>
<evidence type="ECO:0000256" key="1">
    <source>
        <dbReference type="ARBA" id="ARBA00009374"/>
    </source>
</evidence>
<dbReference type="KEGG" id="rarg:115750087"/>
<keyword evidence="7" id="KW-1185">Reference proteome</keyword>
<dbReference type="PANTHER" id="PTHR46868">
    <property type="entry name" value="FCS-LIKE ZINC FINGER 11"/>
    <property type="match status" value="1"/>
</dbReference>
<evidence type="ECO:0000313" key="8">
    <source>
        <dbReference type="RefSeq" id="XP_030543101.1"/>
    </source>
</evidence>
<evidence type="ECO:0000313" key="11">
    <source>
        <dbReference type="RefSeq" id="XP_048133508.1"/>
    </source>
</evidence>
<dbReference type="Proteomes" id="UP000827889">
    <property type="component" value="Chromosome 4"/>
</dbReference>
<gene>
    <name evidence="8 9 10 11" type="primary">LOC115750087</name>
</gene>
<evidence type="ECO:0000313" key="9">
    <source>
        <dbReference type="RefSeq" id="XP_030543102.1"/>
    </source>
</evidence>
<dbReference type="RefSeq" id="XP_048133508.1">
    <property type="nucleotide sequence ID" value="XM_048277551.1"/>
</dbReference>